<dbReference type="EMBL" id="RBTN01000077">
    <property type="protein sequence ID" value="RMT79629.1"/>
    <property type="molecule type" value="Genomic_DNA"/>
</dbReference>
<reference evidence="1 2" key="1">
    <citation type="submission" date="2018-08" db="EMBL/GenBank/DDBJ databases">
        <title>Recombination of ecologically and evolutionarily significant loci maintains genetic cohesion in the Pseudomonas syringae species complex.</title>
        <authorList>
            <person name="Dillon M."/>
            <person name="Thakur S."/>
            <person name="Almeida R.N.D."/>
            <person name="Weir B.S."/>
            <person name="Guttman D.S."/>
        </authorList>
    </citation>
    <scope>NUCLEOTIDE SEQUENCE [LARGE SCALE GENOMIC DNA]</scope>
    <source>
        <strain evidence="1 2">ICMP 13786</strain>
    </source>
</reference>
<evidence type="ECO:0000313" key="2">
    <source>
        <dbReference type="Proteomes" id="UP000268636"/>
    </source>
</evidence>
<proteinExistence type="predicted"/>
<accession>A0AB74BL24</accession>
<sequence length="103" mass="11435">MRLERLHTFDFRLRAFVLRSNLGDVAIDELMKGGAFSLDAKDEDAPVDFAFDHACPGLGIGFGFEGLALGWIALTANLRFPLPLVKELAAIPDHCHFNYSRNT</sequence>
<evidence type="ECO:0000313" key="1">
    <source>
        <dbReference type="EMBL" id="RMT79629.1"/>
    </source>
</evidence>
<organism evidence="1 2">
    <name type="scientific">Pseudomonas savastanoi pv. nerii</name>
    <dbReference type="NCBI Taxonomy" id="360921"/>
    <lineage>
        <taxon>Bacteria</taxon>
        <taxon>Pseudomonadati</taxon>
        <taxon>Pseudomonadota</taxon>
        <taxon>Gammaproteobacteria</taxon>
        <taxon>Pseudomonadales</taxon>
        <taxon>Pseudomonadaceae</taxon>
        <taxon>Pseudomonas</taxon>
    </lineage>
</organism>
<dbReference type="Proteomes" id="UP000268636">
    <property type="component" value="Unassembled WGS sequence"/>
</dbReference>
<name>A0AB74BL24_PSESS</name>
<gene>
    <name evidence="1" type="ORF">ALP42_02446</name>
</gene>
<comment type="caution">
    <text evidence="1">The sequence shown here is derived from an EMBL/GenBank/DDBJ whole genome shotgun (WGS) entry which is preliminary data.</text>
</comment>
<dbReference type="AlphaFoldDB" id="A0AB74BL24"/>
<protein>
    <submittedName>
        <fullName evidence="1">Uncharacterized protein</fullName>
    </submittedName>
</protein>